<evidence type="ECO:0008006" key="10">
    <source>
        <dbReference type="Google" id="ProtNLM"/>
    </source>
</evidence>
<evidence type="ECO:0000313" key="8">
    <source>
        <dbReference type="EMBL" id="MDN6900252.1"/>
    </source>
</evidence>
<dbReference type="EMBL" id="SDWY01000002">
    <property type="protein sequence ID" value="MDN6900252.1"/>
    <property type="molecule type" value="Genomic_DNA"/>
</dbReference>
<evidence type="ECO:0000256" key="2">
    <source>
        <dbReference type="ARBA" id="ARBA00022448"/>
    </source>
</evidence>
<evidence type="ECO:0000256" key="3">
    <source>
        <dbReference type="ARBA" id="ARBA00022692"/>
    </source>
</evidence>
<dbReference type="PANTHER" id="PTHR45724:SF13">
    <property type="entry name" value="AQUAPORIN NIP1-1-RELATED"/>
    <property type="match status" value="1"/>
</dbReference>
<dbReference type="Pfam" id="PF00230">
    <property type="entry name" value="MIP"/>
    <property type="match status" value="1"/>
</dbReference>
<dbReference type="GO" id="GO:0015267">
    <property type="term" value="F:channel activity"/>
    <property type="evidence" value="ECO:0007669"/>
    <property type="project" value="InterPro"/>
</dbReference>
<keyword evidence="3 6" id="KW-0812">Transmembrane</keyword>
<comment type="caution">
    <text evidence="8">The sequence shown here is derived from an EMBL/GenBank/DDBJ whole genome shotgun (WGS) entry which is preliminary data.</text>
</comment>
<keyword evidence="2 6" id="KW-0813">Transport</keyword>
<dbReference type="InterPro" id="IPR000425">
    <property type="entry name" value="MIP"/>
</dbReference>
<evidence type="ECO:0000313" key="9">
    <source>
        <dbReference type="Proteomes" id="UP001167919"/>
    </source>
</evidence>
<comment type="subcellular location">
    <subcellularLocation>
        <location evidence="1">Membrane</location>
        <topology evidence="1">Multi-pass membrane protein</topology>
    </subcellularLocation>
</comment>
<feature type="transmembrane region" description="Helical" evidence="7">
    <location>
        <begin position="44"/>
        <end position="66"/>
    </location>
</feature>
<dbReference type="GO" id="GO:0016020">
    <property type="term" value="C:membrane"/>
    <property type="evidence" value="ECO:0007669"/>
    <property type="project" value="UniProtKB-SubCell"/>
</dbReference>
<dbReference type="PRINTS" id="PR00783">
    <property type="entry name" value="MINTRINSICP"/>
</dbReference>
<feature type="transmembrane region" description="Helical" evidence="7">
    <location>
        <begin position="87"/>
        <end position="108"/>
    </location>
</feature>
<evidence type="ECO:0000256" key="1">
    <source>
        <dbReference type="ARBA" id="ARBA00004141"/>
    </source>
</evidence>
<dbReference type="RefSeq" id="WP_301711124.1">
    <property type="nucleotide sequence ID" value="NZ_SDWY01000002.1"/>
</dbReference>
<organism evidence="8 9">
    <name type="scientific">Oenococcus sicerae</name>
    <dbReference type="NCBI Taxonomy" id="2203724"/>
    <lineage>
        <taxon>Bacteria</taxon>
        <taxon>Bacillati</taxon>
        <taxon>Bacillota</taxon>
        <taxon>Bacilli</taxon>
        <taxon>Lactobacillales</taxon>
        <taxon>Lactobacillaceae</taxon>
        <taxon>Oenococcus</taxon>
    </lineage>
</organism>
<keyword evidence="5 7" id="KW-0472">Membrane</keyword>
<accession>A0AAJ1RCJ5</accession>
<protein>
    <recommendedName>
        <fullName evidence="10">Aquaporin</fullName>
    </recommendedName>
</protein>
<comment type="similarity">
    <text evidence="6">Belongs to the MIP/aquaporin (TC 1.A.8) family.</text>
</comment>
<dbReference type="InterPro" id="IPR034294">
    <property type="entry name" value="Aquaporin_transptr"/>
</dbReference>
<dbReference type="Gene3D" id="1.20.1080.10">
    <property type="entry name" value="Glycerol uptake facilitator protein"/>
    <property type="match status" value="2"/>
</dbReference>
<proteinExistence type="inferred from homology"/>
<gene>
    <name evidence="8" type="ORF">EVC35_04425</name>
</gene>
<dbReference type="Proteomes" id="UP001167919">
    <property type="component" value="Unassembled WGS sequence"/>
</dbReference>
<evidence type="ECO:0000256" key="7">
    <source>
        <dbReference type="SAM" id="Phobius"/>
    </source>
</evidence>
<name>A0AAJ1RCJ5_9LACO</name>
<keyword evidence="4 7" id="KW-1133">Transmembrane helix</keyword>
<evidence type="ECO:0000256" key="5">
    <source>
        <dbReference type="ARBA" id="ARBA00023136"/>
    </source>
</evidence>
<dbReference type="InterPro" id="IPR023271">
    <property type="entry name" value="Aquaporin-like"/>
</dbReference>
<reference evidence="8" key="1">
    <citation type="submission" date="2019-01" db="EMBL/GenBank/DDBJ databases">
        <title>Oenococcus sicerae UCMA17102.</title>
        <authorList>
            <person name="Cousin F.J."/>
            <person name="Le Guellec R."/>
            <person name="Cretenet M."/>
        </authorList>
    </citation>
    <scope>NUCLEOTIDE SEQUENCE</scope>
    <source>
        <strain evidence="8">UCMA17102</strain>
    </source>
</reference>
<sequence length="117" mass="12159">MRKYVAEFMGTFMLVFLGTGAVVIAKGDALTIGLAFGLAITVSAYAFGGIVIGITLSFLIIFALNLTGGSLNPARSIGPALFAGGSAFAHLWLYILAPEVGAILAAFFSKYLLGSEY</sequence>
<evidence type="ECO:0000256" key="6">
    <source>
        <dbReference type="RuleBase" id="RU000477"/>
    </source>
</evidence>
<dbReference type="SUPFAM" id="SSF81338">
    <property type="entry name" value="Aquaporin-like"/>
    <property type="match status" value="2"/>
</dbReference>
<dbReference type="AlphaFoldDB" id="A0AAJ1RCJ5"/>
<dbReference type="PANTHER" id="PTHR45724">
    <property type="entry name" value="AQUAPORIN NIP2-1"/>
    <property type="match status" value="1"/>
</dbReference>
<evidence type="ECO:0000256" key="4">
    <source>
        <dbReference type="ARBA" id="ARBA00022989"/>
    </source>
</evidence>
<feature type="transmembrane region" description="Helical" evidence="7">
    <location>
        <begin position="12"/>
        <end position="38"/>
    </location>
</feature>